<organism evidence="2 3">
    <name type="scientific">Faecalibacterium cf. prausnitzii KLE1255</name>
    <dbReference type="NCBI Taxonomy" id="748224"/>
    <lineage>
        <taxon>Bacteria</taxon>
        <taxon>Bacillati</taxon>
        <taxon>Bacillota</taxon>
        <taxon>Clostridia</taxon>
        <taxon>Eubacteriales</taxon>
        <taxon>Oscillospiraceae</taxon>
        <taxon>Faecalibacterium</taxon>
    </lineage>
</organism>
<reference evidence="2 3" key="1">
    <citation type="submission" date="2010-08" db="EMBL/GenBank/DDBJ databases">
        <authorList>
            <person name="Weinstock G."/>
            <person name="Sodergren E."/>
            <person name="Clifton S."/>
            <person name="Fulton L."/>
            <person name="Fulton B."/>
            <person name="Courtney L."/>
            <person name="Fronick C."/>
            <person name="Harrison M."/>
            <person name="Strong C."/>
            <person name="Farmer C."/>
            <person name="Delahaunty K."/>
            <person name="Markovic C."/>
            <person name="Hall O."/>
            <person name="Minx P."/>
            <person name="Tomlinson C."/>
            <person name="Mitreva M."/>
            <person name="Hou S."/>
            <person name="Chen J."/>
            <person name="Wollam A."/>
            <person name="Pepin K.H."/>
            <person name="Johnson M."/>
            <person name="Bhonagiri V."/>
            <person name="Zhang X."/>
            <person name="Suruliraj S."/>
            <person name="Warren W."/>
            <person name="Chinwalla A."/>
            <person name="Mardis E.R."/>
            <person name="Wilson R.K."/>
        </authorList>
    </citation>
    <scope>NUCLEOTIDE SEQUENCE [LARGE SCALE GENOMIC DNA]</scope>
    <source>
        <strain evidence="2 3">KLE1255</strain>
    </source>
</reference>
<dbReference type="EMBL" id="AECU01000041">
    <property type="protein sequence ID" value="EFQ07917.1"/>
    <property type="molecule type" value="Genomic_DNA"/>
</dbReference>
<sequence>MDEPEQKTDTISVPIPQCEESENIPLSDFPEQPENVQRPGSEVVEKGMLT</sequence>
<dbReference type="BioCyc" id="FCF748224-HMP:GTSS-2815-MONOMER"/>
<feature type="region of interest" description="Disordered" evidence="1">
    <location>
        <begin position="1"/>
        <end position="50"/>
    </location>
</feature>
<name>E2ZFZ8_9FIRM</name>
<dbReference type="AlphaFoldDB" id="E2ZFZ8"/>
<dbReference type="Proteomes" id="UP000006028">
    <property type="component" value="Unassembled WGS sequence"/>
</dbReference>
<evidence type="ECO:0000256" key="1">
    <source>
        <dbReference type="SAM" id="MobiDB-lite"/>
    </source>
</evidence>
<dbReference type="RefSeq" id="WP_005938780.1">
    <property type="nucleotide sequence ID" value="NZ_GL538252.1"/>
</dbReference>
<accession>E2ZFZ8</accession>
<proteinExistence type="predicted"/>
<evidence type="ECO:0000313" key="3">
    <source>
        <dbReference type="Proteomes" id="UP000006028"/>
    </source>
</evidence>
<comment type="caution">
    <text evidence="2">The sequence shown here is derived from an EMBL/GenBank/DDBJ whole genome shotgun (WGS) entry which is preliminary data.</text>
</comment>
<dbReference type="OrthoDB" id="1955571at2"/>
<evidence type="ECO:0000313" key="2">
    <source>
        <dbReference type="EMBL" id="EFQ07917.1"/>
    </source>
</evidence>
<dbReference type="STRING" id="748224.HMPREF9436_00581"/>
<dbReference type="HOGENOM" id="CLU_3118017_0_0_9"/>
<gene>
    <name evidence="2" type="ORF">HMPREF9436_00581</name>
</gene>
<protein>
    <submittedName>
        <fullName evidence="2">Uncharacterized protein</fullName>
    </submittedName>
</protein>